<dbReference type="AlphaFoldDB" id="A0AAW1IB50"/>
<proteinExistence type="predicted"/>
<dbReference type="InterPro" id="IPR001878">
    <property type="entry name" value="Znf_CCHC"/>
</dbReference>
<dbReference type="SMART" id="SM00343">
    <property type="entry name" value="ZnF_C2HC"/>
    <property type="match status" value="2"/>
</dbReference>
<comment type="caution">
    <text evidence="3">The sequence shown here is derived from an EMBL/GenBank/DDBJ whole genome shotgun (WGS) entry which is preliminary data.</text>
</comment>
<evidence type="ECO:0000313" key="3">
    <source>
        <dbReference type="EMBL" id="KAK9686494.1"/>
    </source>
</evidence>
<dbReference type="Proteomes" id="UP001458880">
    <property type="component" value="Unassembled WGS sequence"/>
</dbReference>
<dbReference type="GO" id="GO:0003676">
    <property type="term" value="F:nucleic acid binding"/>
    <property type="evidence" value="ECO:0007669"/>
    <property type="project" value="InterPro"/>
</dbReference>
<feature type="domain" description="CCHC-type" evidence="2">
    <location>
        <begin position="272"/>
        <end position="286"/>
    </location>
</feature>
<keyword evidence="4" id="KW-1185">Reference proteome</keyword>
<evidence type="ECO:0000256" key="1">
    <source>
        <dbReference type="PROSITE-ProRule" id="PRU00047"/>
    </source>
</evidence>
<dbReference type="InterPro" id="IPR036875">
    <property type="entry name" value="Znf_CCHC_sf"/>
</dbReference>
<dbReference type="PROSITE" id="PS50158">
    <property type="entry name" value="ZF_CCHC"/>
    <property type="match status" value="2"/>
</dbReference>
<organism evidence="3 4">
    <name type="scientific">Popillia japonica</name>
    <name type="common">Japanese beetle</name>
    <dbReference type="NCBI Taxonomy" id="7064"/>
    <lineage>
        <taxon>Eukaryota</taxon>
        <taxon>Metazoa</taxon>
        <taxon>Ecdysozoa</taxon>
        <taxon>Arthropoda</taxon>
        <taxon>Hexapoda</taxon>
        <taxon>Insecta</taxon>
        <taxon>Pterygota</taxon>
        <taxon>Neoptera</taxon>
        <taxon>Endopterygota</taxon>
        <taxon>Coleoptera</taxon>
        <taxon>Polyphaga</taxon>
        <taxon>Scarabaeiformia</taxon>
        <taxon>Scarabaeidae</taxon>
        <taxon>Rutelinae</taxon>
        <taxon>Popillia</taxon>
    </lineage>
</organism>
<dbReference type="Pfam" id="PF00098">
    <property type="entry name" value="zf-CCHC"/>
    <property type="match status" value="1"/>
</dbReference>
<dbReference type="GO" id="GO:0008270">
    <property type="term" value="F:zinc ion binding"/>
    <property type="evidence" value="ECO:0007669"/>
    <property type="project" value="UniProtKB-KW"/>
</dbReference>
<dbReference type="EMBL" id="JASPKY010000701">
    <property type="protein sequence ID" value="KAK9686494.1"/>
    <property type="molecule type" value="Genomic_DNA"/>
</dbReference>
<feature type="domain" description="CCHC-type" evidence="2">
    <location>
        <begin position="250"/>
        <end position="265"/>
    </location>
</feature>
<sequence>MERTTVIHILPYKLDTGGVVCMEEIYSAIRELKDNIQVHPTNKLSLILGDGLNQAYVRKICEYIFYGTEMRIALLTPKRTVVARRDVTRAQTHKVVVRSGQESYADLLKSVKDNIDLGKVGVCVKTIKKSIGGDLVLEVSGDRQNAGALKEAISRKLEKEVRLVNNLVTVHVLDIDATTTKAQVEEALRKSTGCDNSQSVVVTSLRPTRDGNQIATCQTNGRDAALLVRTGRIKIGWVNCRIRERVVVPRCYKCLEFGHVKKDCKGPDRSDRCINCNQPGHSAEECSGAHYCPGCDTNDHRADTNKCPKFRALLKAERRQKLAGNRADTNKCPKFRALLKAERRQKLAGKGKLKRQDQ</sequence>
<reference evidence="3 4" key="1">
    <citation type="journal article" date="2024" name="BMC Genomics">
        <title>De novo assembly and annotation of Popillia japonica's genome with initial clues to its potential as an invasive pest.</title>
        <authorList>
            <person name="Cucini C."/>
            <person name="Boschi S."/>
            <person name="Funari R."/>
            <person name="Cardaioli E."/>
            <person name="Iannotti N."/>
            <person name="Marturano G."/>
            <person name="Paoli F."/>
            <person name="Bruttini M."/>
            <person name="Carapelli A."/>
            <person name="Frati F."/>
            <person name="Nardi F."/>
        </authorList>
    </citation>
    <scope>NUCLEOTIDE SEQUENCE [LARGE SCALE GENOMIC DNA]</scope>
    <source>
        <strain evidence="3">DMR45628</strain>
    </source>
</reference>
<gene>
    <name evidence="3" type="ORF">QE152_g37151</name>
</gene>
<dbReference type="SUPFAM" id="SSF57756">
    <property type="entry name" value="Retrovirus zinc finger-like domains"/>
    <property type="match status" value="1"/>
</dbReference>
<keyword evidence="1" id="KW-0479">Metal-binding</keyword>
<accession>A0AAW1IB50</accession>
<protein>
    <submittedName>
        <fullName evidence="3">Zinc knuckle</fullName>
    </submittedName>
</protein>
<keyword evidence="1" id="KW-0862">Zinc</keyword>
<name>A0AAW1IB50_POPJA</name>
<keyword evidence="1" id="KW-0863">Zinc-finger</keyword>
<evidence type="ECO:0000313" key="4">
    <source>
        <dbReference type="Proteomes" id="UP001458880"/>
    </source>
</evidence>
<dbReference type="Gene3D" id="4.10.60.10">
    <property type="entry name" value="Zinc finger, CCHC-type"/>
    <property type="match status" value="1"/>
</dbReference>
<evidence type="ECO:0000259" key="2">
    <source>
        <dbReference type="PROSITE" id="PS50158"/>
    </source>
</evidence>